<dbReference type="PANTHER" id="PTHR43280">
    <property type="entry name" value="ARAC-FAMILY TRANSCRIPTIONAL REGULATOR"/>
    <property type="match status" value="1"/>
</dbReference>
<keyword evidence="2" id="KW-0238">DNA-binding</keyword>
<dbReference type="Pfam" id="PF12833">
    <property type="entry name" value="HTH_18"/>
    <property type="match status" value="1"/>
</dbReference>
<comment type="caution">
    <text evidence="5">The sequence shown here is derived from an EMBL/GenBank/DDBJ whole genome shotgun (WGS) entry which is preliminary data.</text>
</comment>
<dbReference type="Gene3D" id="1.10.10.60">
    <property type="entry name" value="Homeodomain-like"/>
    <property type="match status" value="2"/>
</dbReference>
<feature type="domain" description="HTH araC/xylS-type" evidence="4">
    <location>
        <begin position="202"/>
        <end position="300"/>
    </location>
</feature>
<evidence type="ECO:0000256" key="1">
    <source>
        <dbReference type="ARBA" id="ARBA00023015"/>
    </source>
</evidence>
<evidence type="ECO:0000256" key="3">
    <source>
        <dbReference type="ARBA" id="ARBA00023163"/>
    </source>
</evidence>
<dbReference type="GO" id="GO:0043565">
    <property type="term" value="F:sequence-specific DNA binding"/>
    <property type="evidence" value="ECO:0007669"/>
    <property type="project" value="InterPro"/>
</dbReference>
<organism evidence="5 6">
    <name type="scientific">Clostridium puniceum</name>
    <dbReference type="NCBI Taxonomy" id="29367"/>
    <lineage>
        <taxon>Bacteria</taxon>
        <taxon>Bacillati</taxon>
        <taxon>Bacillota</taxon>
        <taxon>Clostridia</taxon>
        <taxon>Eubacteriales</taxon>
        <taxon>Clostridiaceae</taxon>
        <taxon>Clostridium</taxon>
    </lineage>
</organism>
<dbReference type="InterPro" id="IPR003313">
    <property type="entry name" value="AraC-bd"/>
</dbReference>
<dbReference type="RefSeq" id="WP_077849424.1">
    <property type="nucleotide sequence ID" value="NZ_LZZM01000214.1"/>
</dbReference>
<dbReference type="InterPro" id="IPR018062">
    <property type="entry name" value="HTH_AraC-typ_CS"/>
</dbReference>
<keyword evidence="6" id="KW-1185">Reference proteome</keyword>
<evidence type="ECO:0000313" key="5">
    <source>
        <dbReference type="EMBL" id="OOM73529.1"/>
    </source>
</evidence>
<dbReference type="OrthoDB" id="9807321at2"/>
<evidence type="ECO:0000259" key="4">
    <source>
        <dbReference type="PROSITE" id="PS01124"/>
    </source>
</evidence>
<dbReference type="SUPFAM" id="SSF51215">
    <property type="entry name" value="Regulatory protein AraC"/>
    <property type="match status" value="1"/>
</dbReference>
<name>A0A1S8T7D0_9CLOT</name>
<sequence length="305" mass="36215">MFYCLNPNILPKIRLINFAIIDLPYVHKRRKAEEYILYIIRKGSMYIIENGKKYILTEGDFFLLDPSYIHEGYKGAYCEYYYIHFQHFDIHKMEEYLKPSITQEILKNRNDLLQSNSFSYDIYEKDKLLIPKIYHFSNYNSFITTSCLLNEAIEHNKNQIENYKILCSCKVLEALIEITRSFVFTEIENLSSGVPKSYRKIQELLKYLNTEYANKITSTTIEKQFSCNFDYMNRVFKKLTQKTIFTYLNTVRIDHAKELISTTSLKLAEISVNVGFNDEYYFSKVFKKYTGIPPVVYARGMLKNK</sequence>
<keyword evidence="3" id="KW-0804">Transcription</keyword>
<evidence type="ECO:0000256" key="2">
    <source>
        <dbReference type="ARBA" id="ARBA00023125"/>
    </source>
</evidence>
<dbReference type="GO" id="GO:0003700">
    <property type="term" value="F:DNA-binding transcription factor activity"/>
    <property type="evidence" value="ECO:0007669"/>
    <property type="project" value="InterPro"/>
</dbReference>
<dbReference type="Pfam" id="PF02311">
    <property type="entry name" value="AraC_binding"/>
    <property type="match status" value="1"/>
</dbReference>
<protein>
    <submittedName>
        <fullName evidence="5">Arabinose operon regulatory protein</fullName>
    </submittedName>
</protein>
<accession>A0A1S8T7D0</accession>
<dbReference type="SUPFAM" id="SSF46689">
    <property type="entry name" value="Homeodomain-like"/>
    <property type="match status" value="1"/>
</dbReference>
<dbReference type="InterPro" id="IPR037923">
    <property type="entry name" value="HTH-like"/>
</dbReference>
<dbReference type="SMART" id="SM00342">
    <property type="entry name" value="HTH_ARAC"/>
    <property type="match status" value="1"/>
</dbReference>
<dbReference type="PROSITE" id="PS00041">
    <property type="entry name" value="HTH_ARAC_FAMILY_1"/>
    <property type="match status" value="1"/>
</dbReference>
<dbReference type="InterPro" id="IPR009057">
    <property type="entry name" value="Homeodomain-like_sf"/>
</dbReference>
<dbReference type="PANTHER" id="PTHR43280:SF28">
    <property type="entry name" value="HTH-TYPE TRANSCRIPTIONAL ACTIVATOR RHAS"/>
    <property type="match status" value="1"/>
</dbReference>
<dbReference type="InterPro" id="IPR018060">
    <property type="entry name" value="HTH_AraC"/>
</dbReference>
<dbReference type="PROSITE" id="PS01124">
    <property type="entry name" value="HTH_ARAC_FAMILY_2"/>
    <property type="match status" value="1"/>
</dbReference>
<keyword evidence="1" id="KW-0805">Transcription regulation</keyword>
<evidence type="ECO:0000313" key="6">
    <source>
        <dbReference type="Proteomes" id="UP000190890"/>
    </source>
</evidence>
<reference evidence="5 6" key="1">
    <citation type="submission" date="2016-05" db="EMBL/GenBank/DDBJ databases">
        <title>Microbial solvent formation.</title>
        <authorList>
            <person name="Poehlein A."/>
            <person name="Montoya Solano J.D."/>
            <person name="Flitsch S."/>
            <person name="Krabben P."/>
            <person name="Duerre P."/>
            <person name="Daniel R."/>
        </authorList>
    </citation>
    <scope>NUCLEOTIDE SEQUENCE [LARGE SCALE GENOMIC DNA]</scope>
    <source>
        <strain evidence="5 6">DSM 2619</strain>
    </source>
</reference>
<dbReference type="EMBL" id="LZZM01000214">
    <property type="protein sequence ID" value="OOM73529.1"/>
    <property type="molecule type" value="Genomic_DNA"/>
</dbReference>
<dbReference type="Proteomes" id="UP000190890">
    <property type="component" value="Unassembled WGS sequence"/>
</dbReference>
<dbReference type="STRING" id="29367.CLPUN_44970"/>
<proteinExistence type="predicted"/>
<dbReference type="AlphaFoldDB" id="A0A1S8T7D0"/>
<gene>
    <name evidence="5" type="primary">araC_4</name>
    <name evidence="5" type="ORF">CLPUN_44970</name>
</gene>